<organism evidence="1 2">
    <name type="scientific">Aeromonas phage Atoyac15</name>
    <dbReference type="NCBI Taxonomy" id="2767551"/>
    <lineage>
        <taxon>Viruses</taxon>
        <taxon>Duplodnaviria</taxon>
        <taxon>Heunggongvirae</taxon>
        <taxon>Uroviricota</taxon>
        <taxon>Caudoviricetes</taxon>
        <taxon>Autographivirales</taxon>
        <taxon>Autonotataviridae</taxon>
        <taxon>Melnykvirinae</taxon>
        <taxon>Atoyacvirus</taxon>
        <taxon>Atoyacvirus atoyac15</taxon>
    </lineage>
</organism>
<reference evidence="1 2" key="1">
    <citation type="journal article" date="2020" name="bioRxiv">
        <title>Dynamics of infection in a novel group of promiscuous phages and hosts of multiple bacterial genera retrieved from river communities.</title>
        <authorList>
            <person name="Cazares D."/>
            <person name="Cazares A."/>
            <person name="Figueroa W."/>
            <person name="Guarneros G."/>
            <person name="Edwards R.A."/>
            <person name="Vinuesa P."/>
        </authorList>
    </citation>
    <scope>NUCLEOTIDE SEQUENCE [LARGE SCALE GENOMIC DNA]</scope>
</reference>
<accession>A0A866D1R8</accession>
<evidence type="ECO:0000313" key="2">
    <source>
        <dbReference type="Proteomes" id="UP000663020"/>
    </source>
</evidence>
<name>A0A866D1R8_9CAUD</name>
<proteinExistence type="predicted"/>
<gene>
    <name evidence="1" type="ORF">Atoyac15_46</name>
</gene>
<dbReference type="EMBL" id="MT682390">
    <property type="protein sequence ID" value="QOC54410.1"/>
    <property type="molecule type" value="Genomic_DNA"/>
</dbReference>
<sequence length="202" mass="22508">MSRVYILNGPAGIGKDTLAQMLVQTMCQWGQRADRLEFKGALIRIAKAITGVSDGEWDRLYRRDQKERAQAVYGGLSARQLLIKISEEWVKPQFGKNHFGSLALADVNKLGTGHYFFSDGGFIEELLPMVEAGHHVTVLRLFRDGYQYAGSGDSRSYIKLAEAAAHGINVMDFELEDGNPGATVHEILLKSFPDYARRMGKI</sequence>
<dbReference type="Proteomes" id="UP000663020">
    <property type="component" value="Segment"/>
</dbReference>
<evidence type="ECO:0000313" key="1">
    <source>
        <dbReference type="EMBL" id="QOC54410.1"/>
    </source>
</evidence>
<protein>
    <submittedName>
        <fullName evidence="1">Uncharacterized protein</fullName>
    </submittedName>
</protein>
<keyword evidence="2" id="KW-1185">Reference proteome</keyword>